<dbReference type="InterPro" id="IPR001431">
    <property type="entry name" value="Pept_M16_Zn_BS"/>
</dbReference>
<comment type="similarity">
    <text evidence="3 14">Belongs to the peptidase M16 family.</text>
</comment>
<feature type="domain" description="Peptidase M16 C-terminal" evidence="16">
    <location>
        <begin position="214"/>
        <end position="389"/>
    </location>
</feature>
<evidence type="ECO:0000256" key="4">
    <source>
        <dbReference type="ARBA" id="ARBA00012449"/>
    </source>
</evidence>
<evidence type="ECO:0000313" key="19">
    <source>
        <dbReference type="EMBL" id="GAA3932559.1"/>
    </source>
</evidence>
<keyword evidence="6" id="KW-0645">Protease</keyword>
<sequence length="957" mass="108293">MNSKFSLISIGILAIMAVAYFSLKNSQFDPNIVVTPDTDNKTYQYLELSNKLRVLLISDPEADKASAALDVHVGSLRDPEGREGLAHFLEHMLFLGTEDFPEAGEYQQFITKHGGSHNAFTASEHTNYFFEIDKDHLAPALDRFSAFFKTPLFTEQYVDREKNAVHSEYQAKLKDDVRRNYEVIRSVFNPQHPASHFSVGALETLSDRPESTIQEDLRAFYDKYYSANLMTLVVSGKEDTETLKKWVEEKFSAIPNKTVKLDAIKVPLFTEGTLPAEVFINPIKNTRTLSLVFPIKPLAPYYREKPTQYISNLIGHEGEGSLLSTLKEQGLADGLSAGAGFNTLEYATFHISVKLTEKGLAQYNDVTQAVFSYINLLTAKGPDQNIYDEQSKLNNIAFRFQEQRSASQTTSHLAGNLQKYLPREVIRGPYLMARYDAKIIEEYLAYLTPSNVLITVAAQDLPTNQTTKWYQTPYSLQQISDETLAAWKSAPLLEGLSLPEENKFVPEHLSLLEMPSDATDKPTQLIDDEGFELWHRTNTEFQSPKADIYINIRSPKANNSPIAGVEGNLFAKLVNDSLNEYSYPAYLAGLDYTFYRNSRGVTIKVSGYSEKLETLLNTVLDAVFNAPLEQKRFDIYKEEMVRAYRNEAKDKPYSLAYKSLMSVLMSSTWSLPDRLNAAEQVTLPDLVSYRQELLKEIEVVMLTHGNLTKDTAKTLASNVKDSLFKSSTPTVVPANKVAQLSKGEVAGLDLETKHNDSVLLTYYQGKEISDLERAYAGLLSQVVSTPFYNQIRTEKQRGYIVFATPIPLARVPGFTLITQSHVVSPKTLANDYQSFLLEFRDTLSNMSAEDFAQHKAGLISKLNEKPQRLSQLSDLYWQQLDQQQTDFNTRERLVKAIGAITQPELVSFYDRFFFGDESRELVIQYQGQSIESEEPELLKVNNPIKDVNQFKLNRPTF</sequence>
<dbReference type="InterPro" id="IPR011249">
    <property type="entry name" value="Metalloenz_LuxS/M16"/>
</dbReference>
<dbReference type="EC" id="3.4.24.55" evidence="4"/>
<evidence type="ECO:0000259" key="15">
    <source>
        <dbReference type="Pfam" id="PF00675"/>
    </source>
</evidence>
<dbReference type="InterPro" id="IPR032632">
    <property type="entry name" value="Peptidase_M16_M"/>
</dbReference>
<dbReference type="SUPFAM" id="SSF63411">
    <property type="entry name" value="LuxS/MPP-like metallohydrolase"/>
    <property type="match status" value="4"/>
</dbReference>
<evidence type="ECO:0000256" key="14">
    <source>
        <dbReference type="RuleBase" id="RU004447"/>
    </source>
</evidence>
<evidence type="ECO:0000259" key="16">
    <source>
        <dbReference type="Pfam" id="PF05193"/>
    </source>
</evidence>
<evidence type="ECO:0000256" key="1">
    <source>
        <dbReference type="ARBA" id="ARBA00001947"/>
    </source>
</evidence>
<keyword evidence="8" id="KW-0378">Hydrolase</keyword>
<evidence type="ECO:0000259" key="17">
    <source>
        <dbReference type="Pfam" id="PF16187"/>
    </source>
</evidence>
<accession>A0ABP7MYH5</accession>
<dbReference type="InterPro" id="IPR050626">
    <property type="entry name" value="Peptidase_M16"/>
</dbReference>
<evidence type="ECO:0000313" key="20">
    <source>
        <dbReference type="Proteomes" id="UP001501565"/>
    </source>
</evidence>
<dbReference type="Pfam" id="PF05193">
    <property type="entry name" value="Peptidase_M16_C"/>
    <property type="match status" value="1"/>
</dbReference>
<dbReference type="InterPro" id="IPR054734">
    <property type="entry name" value="PqqF-like_C_4"/>
</dbReference>
<dbReference type="Pfam" id="PF00675">
    <property type="entry name" value="Peptidase_M16"/>
    <property type="match status" value="1"/>
</dbReference>
<feature type="domain" description="Peptidase M16 N-terminal" evidence="15">
    <location>
        <begin position="53"/>
        <end position="180"/>
    </location>
</feature>
<dbReference type="PANTHER" id="PTHR43690">
    <property type="entry name" value="NARDILYSIN"/>
    <property type="match status" value="1"/>
</dbReference>
<keyword evidence="20" id="KW-1185">Reference proteome</keyword>
<evidence type="ECO:0000256" key="7">
    <source>
        <dbReference type="ARBA" id="ARBA00022723"/>
    </source>
</evidence>
<keyword evidence="10" id="KW-0482">Metalloprotease</keyword>
<evidence type="ECO:0000256" key="3">
    <source>
        <dbReference type="ARBA" id="ARBA00007261"/>
    </source>
</evidence>
<dbReference type="Pfam" id="PF16187">
    <property type="entry name" value="Peptidase_M16_M"/>
    <property type="match status" value="1"/>
</dbReference>
<protein>
    <recommendedName>
        <fullName evidence="5">Protease 3</fullName>
        <ecNumber evidence="4">3.4.24.55</ecNumber>
    </recommendedName>
    <alternativeName>
        <fullName evidence="13">Pitrilysin</fullName>
    </alternativeName>
    <alternativeName>
        <fullName evidence="12">Protease III</fullName>
    </alternativeName>
    <alternativeName>
        <fullName evidence="11">Protease pi</fullName>
    </alternativeName>
</protein>
<dbReference type="Gene3D" id="3.30.830.10">
    <property type="entry name" value="Metalloenzyme, LuxS/M16 peptidase-like"/>
    <property type="match status" value="4"/>
</dbReference>
<dbReference type="Pfam" id="PF22456">
    <property type="entry name" value="PqqF-like_C_4"/>
    <property type="match status" value="1"/>
</dbReference>
<dbReference type="PANTHER" id="PTHR43690:SF18">
    <property type="entry name" value="INSULIN-DEGRADING ENZYME-RELATED"/>
    <property type="match status" value="1"/>
</dbReference>
<organism evidence="19 20">
    <name type="scientific">Litoribacillus peritrichatus</name>
    <dbReference type="NCBI Taxonomy" id="718191"/>
    <lineage>
        <taxon>Bacteria</taxon>
        <taxon>Pseudomonadati</taxon>
        <taxon>Pseudomonadota</taxon>
        <taxon>Gammaproteobacteria</taxon>
        <taxon>Oceanospirillales</taxon>
        <taxon>Oceanospirillaceae</taxon>
        <taxon>Litoribacillus</taxon>
    </lineage>
</organism>
<keyword evidence="9" id="KW-0862">Zinc</keyword>
<proteinExistence type="inferred from homology"/>
<comment type="caution">
    <text evidence="19">The sequence shown here is derived from an EMBL/GenBank/DDBJ whole genome shotgun (WGS) entry which is preliminary data.</text>
</comment>
<dbReference type="Proteomes" id="UP001501565">
    <property type="component" value="Unassembled WGS sequence"/>
</dbReference>
<evidence type="ECO:0000256" key="2">
    <source>
        <dbReference type="ARBA" id="ARBA00002184"/>
    </source>
</evidence>
<evidence type="ECO:0000259" key="18">
    <source>
        <dbReference type="Pfam" id="PF22456"/>
    </source>
</evidence>
<feature type="domain" description="Peptidase M16 middle/third" evidence="17">
    <location>
        <begin position="398"/>
        <end position="677"/>
    </location>
</feature>
<dbReference type="InterPro" id="IPR007863">
    <property type="entry name" value="Peptidase_M16_C"/>
</dbReference>
<dbReference type="InterPro" id="IPR011765">
    <property type="entry name" value="Pept_M16_N"/>
</dbReference>
<name>A0ABP7MYH5_9GAMM</name>
<comment type="function">
    <text evidence="2">Endopeptidase that degrades small peptides of less than 7 kDa, such as glucagon and insulin.</text>
</comment>
<evidence type="ECO:0000256" key="8">
    <source>
        <dbReference type="ARBA" id="ARBA00022801"/>
    </source>
</evidence>
<dbReference type="RefSeq" id="WP_344799550.1">
    <property type="nucleotide sequence ID" value="NZ_BAABBN010000007.1"/>
</dbReference>
<dbReference type="EMBL" id="BAABBN010000007">
    <property type="protein sequence ID" value="GAA3932559.1"/>
    <property type="molecule type" value="Genomic_DNA"/>
</dbReference>
<evidence type="ECO:0000256" key="9">
    <source>
        <dbReference type="ARBA" id="ARBA00022833"/>
    </source>
</evidence>
<dbReference type="PROSITE" id="PS00143">
    <property type="entry name" value="INSULINASE"/>
    <property type="match status" value="1"/>
</dbReference>
<keyword evidence="7" id="KW-0479">Metal-binding</keyword>
<reference evidence="20" key="1">
    <citation type="journal article" date="2019" name="Int. J. Syst. Evol. Microbiol.">
        <title>The Global Catalogue of Microorganisms (GCM) 10K type strain sequencing project: providing services to taxonomists for standard genome sequencing and annotation.</title>
        <authorList>
            <consortium name="The Broad Institute Genomics Platform"/>
            <consortium name="The Broad Institute Genome Sequencing Center for Infectious Disease"/>
            <person name="Wu L."/>
            <person name="Ma J."/>
        </authorList>
    </citation>
    <scope>NUCLEOTIDE SEQUENCE [LARGE SCALE GENOMIC DNA]</scope>
    <source>
        <strain evidence="20">JCM 17551</strain>
    </source>
</reference>
<comment type="cofactor">
    <cofactor evidence="1">
        <name>Zn(2+)</name>
        <dbReference type="ChEBI" id="CHEBI:29105"/>
    </cofactor>
</comment>
<evidence type="ECO:0000256" key="5">
    <source>
        <dbReference type="ARBA" id="ARBA00017565"/>
    </source>
</evidence>
<evidence type="ECO:0000256" key="6">
    <source>
        <dbReference type="ARBA" id="ARBA00022670"/>
    </source>
</evidence>
<gene>
    <name evidence="19" type="ORF">GCM10022277_31770</name>
</gene>
<evidence type="ECO:0000256" key="11">
    <source>
        <dbReference type="ARBA" id="ARBA00029597"/>
    </source>
</evidence>
<evidence type="ECO:0000256" key="13">
    <source>
        <dbReference type="ARBA" id="ARBA00033450"/>
    </source>
</evidence>
<evidence type="ECO:0000256" key="12">
    <source>
        <dbReference type="ARBA" id="ARBA00031184"/>
    </source>
</evidence>
<evidence type="ECO:0000256" key="10">
    <source>
        <dbReference type="ARBA" id="ARBA00023049"/>
    </source>
</evidence>
<feature type="domain" description="Coenzyme PQQ synthesis protein F-like C-terminal lobe" evidence="18">
    <location>
        <begin position="778"/>
        <end position="877"/>
    </location>
</feature>